<dbReference type="OrthoDB" id="433202at2759"/>
<feature type="compositionally biased region" description="Polar residues" evidence="1">
    <location>
        <begin position="118"/>
        <end position="131"/>
    </location>
</feature>
<reference evidence="2" key="1">
    <citation type="submission" date="2021-02" db="EMBL/GenBank/DDBJ databases">
        <authorList>
            <person name="Dougan E. K."/>
            <person name="Rhodes N."/>
            <person name="Thang M."/>
            <person name="Chan C."/>
        </authorList>
    </citation>
    <scope>NUCLEOTIDE SEQUENCE</scope>
</reference>
<feature type="region of interest" description="Disordered" evidence="1">
    <location>
        <begin position="1"/>
        <end position="167"/>
    </location>
</feature>
<keyword evidence="3" id="KW-1185">Reference proteome</keyword>
<sequence length="221" mass="25047">MCSLRQQSPRVQRPETSPRPRQASPRPVATPQRSDRQSFCRAPVTARERPKERQPSPRPVGAVTAREDRQSLVRERPTCRDRSASRQIPSPSPKSEQLTRSQSARRSLDSRSPKTDPLNRSMSRGASQRSGTHLGLRGLVSSKSASTLARAPAATGPPNPTAELPSVEELKRMIEETKKEVREIRSVESKAKWQMTREERREKLAETVAAQSELREWRWKQ</sequence>
<dbReference type="EMBL" id="CAJNJA010067796">
    <property type="protein sequence ID" value="CAE7892844.1"/>
    <property type="molecule type" value="Genomic_DNA"/>
</dbReference>
<organism evidence="2 3">
    <name type="scientific">Symbiodinium necroappetens</name>
    <dbReference type="NCBI Taxonomy" id="1628268"/>
    <lineage>
        <taxon>Eukaryota</taxon>
        <taxon>Sar</taxon>
        <taxon>Alveolata</taxon>
        <taxon>Dinophyceae</taxon>
        <taxon>Suessiales</taxon>
        <taxon>Symbiodiniaceae</taxon>
        <taxon>Symbiodinium</taxon>
    </lineage>
</organism>
<feature type="non-terminal residue" evidence="2">
    <location>
        <position position="1"/>
    </location>
</feature>
<protein>
    <submittedName>
        <fullName evidence="2">Uncharacterized protein</fullName>
    </submittedName>
</protein>
<feature type="compositionally biased region" description="Basic and acidic residues" evidence="1">
    <location>
        <begin position="65"/>
        <end position="84"/>
    </location>
</feature>
<evidence type="ECO:0000256" key="1">
    <source>
        <dbReference type="SAM" id="MobiDB-lite"/>
    </source>
</evidence>
<evidence type="ECO:0000313" key="3">
    <source>
        <dbReference type="Proteomes" id="UP000601435"/>
    </source>
</evidence>
<dbReference type="AlphaFoldDB" id="A0A813BAC2"/>
<comment type="caution">
    <text evidence="2">The sequence shown here is derived from an EMBL/GenBank/DDBJ whole genome shotgun (WGS) entry which is preliminary data.</text>
</comment>
<dbReference type="Proteomes" id="UP000601435">
    <property type="component" value="Unassembled WGS sequence"/>
</dbReference>
<name>A0A813BAC2_9DINO</name>
<proteinExistence type="predicted"/>
<feature type="compositionally biased region" description="Basic and acidic residues" evidence="1">
    <location>
        <begin position="46"/>
        <end position="55"/>
    </location>
</feature>
<feature type="compositionally biased region" description="Polar residues" evidence="1">
    <location>
        <begin position="85"/>
        <end position="105"/>
    </location>
</feature>
<gene>
    <name evidence="2" type="ORF">SNEC2469_LOCUS29764</name>
</gene>
<accession>A0A813BAC2</accession>
<evidence type="ECO:0000313" key="2">
    <source>
        <dbReference type="EMBL" id="CAE7892844.1"/>
    </source>
</evidence>
<feature type="compositionally biased region" description="Polar residues" evidence="1">
    <location>
        <begin position="1"/>
        <end position="10"/>
    </location>
</feature>